<sequence>MEVIGMEATRTDTKKNEIKYEKSELELMTTYQLREICRREKIMNGVIHPLDKEELIQAIMRYMGKRQDFFICDKKKGGEERVEEFLKKTRIVIKPCKELYCQSQILAYEGLSIEYYDGYTIPYKKELSGTNAFLMGSDMTLCAILNLKEHGERQEKLYLTKAAELEIRETQRKDYRIFCMGRQTTESLYHLYYGEHTILPEHIEVYSIPLIDFVVRKPVTLMLPMAIDFGSVNTTAGVYLDSAYFENVGEQAAVKNCRENEINYTAFEDGNGESMLLPSVIGVLAVEEEDYKLLFGYDAIRLANASYVDEGFCVFYDVKRWIGEYDKEEEIVDRQGRRRLVKRAEILRRFFLYIIRKTENRFKCRISQVHISSPVKQKHYFRRMFREILPEYMTDQETMLDEGMAVLYNTISNMLEQETLEENEEYEALIIDCGGGTTDLCSYRFRIQDRRAAYKIYMETAYENGDTDFGGNNLTYRIMQILKIALVRAKGNQNVSGVKEILEYMDTDIYRFIDSHGVKAFYQYLEQEYQKAEEILPTRFADFERYNRSEYYKVKNNFYTLFNTAEQIKKLFYGKIGALEVTVTSEQKGQRENTVLLDKWKLSFWKGNSLTVEKMIPEVMMNYFEIELLLSGEIYGIVQKFMEELYHSGRIQDFSFIKLTGQSCKIDLFKDALKEFVPGRMIQFRKRANIDAADFELKMTCVDGALKYLRDRKYGLADIHLNNGKAVLPYRITAYTHNGKEVVLVDGFKDWDTAGTISRNMEDLILPLYLKNTDGEEHCRFQYVCRQEDFSQKSYEEIEAVYGSHILQKETDSIENGDVKFFVWAEQEEWGFQVVPVYCEMDELYLGKAEFFSFESDNWVNSFFDGKK</sequence>
<proteinExistence type="predicted"/>
<dbReference type="InterPro" id="IPR043129">
    <property type="entry name" value="ATPase_NBD"/>
</dbReference>
<protein>
    <recommendedName>
        <fullName evidence="3">Molecular chaperone</fullName>
    </recommendedName>
</protein>
<dbReference type="PANTHER" id="PTHR42749">
    <property type="entry name" value="CELL SHAPE-DETERMINING PROTEIN MREB"/>
    <property type="match status" value="1"/>
</dbReference>
<comment type="caution">
    <text evidence="1">The sequence shown here is derived from an EMBL/GenBank/DDBJ whole genome shotgun (WGS) entry which is preliminary data.</text>
</comment>
<gene>
    <name evidence="1" type="ORF">ROSEINA2194_03115</name>
</gene>
<dbReference type="Gene3D" id="3.30.420.40">
    <property type="match status" value="2"/>
</dbReference>
<organism evidence="1 2">
    <name type="scientific">Roseburia inulinivorans DSM 16841</name>
    <dbReference type="NCBI Taxonomy" id="622312"/>
    <lineage>
        <taxon>Bacteria</taxon>
        <taxon>Bacillati</taxon>
        <taxon>Bacillota</taxon>
        <taxon>Clostridia</taxon>
        <taxon>Lachnospirales</taxon>
        <taxon>Lachnospiraceae</taxon>
        <taxon>Roseburia</taxon>
    </lineage>
</organism>
<dbReference type="Gene3D" id="3.90.640.10">
    <property type="entry name" value="Actin, Chain A, domain 4"/>
    <property type="match status" value="1"/>
</dbReference>
<dbReference type="EMBL" id="ACFY01000127">
    <property type="protein sequence ID" value="EEG93054.1"/>
    <property type="molecule type" value="Genomic_DNA"/>
</dbReference>
<evidence type="ECO:0000313" key="1">
    <source>
        <dbReference type="EMBL" id="EEG93054.1"/>
    </source>
</evidence>
<evidence type="ECO:0008006" key="3">
    <source>
        <dbReference type="Google" id="ProtNLM"/>
    </source>
</evidence>
<dbReference type="PANTHER" id="PTHR42749:SF1">
    <property type="entry name" value="CELL SHAPE-DETERMINING PROTEIN MREB"/>
    <property type="match status" value="1"/>
</dbReference>
<reference evidence="1 2" key="1">
    <citation type="submission" date="2009-02" db="EMBL/GenBank/DDBJ databases">
        <authorList>
            <person name="Fulton L."/>
            <person name="Clifton S."/>
            <person name="Fulton B."/>
            <person name="Xu J."/>
            <person name="Minx P."/>
            <person name="Pepin K.H."/>
            <person name="Johnson M."/>
            <person name="Bhonagiri V."/>
            <person name="Nash W.E."/>
            <person name="Mardis E.R."/>
            <person name="Wilson R.K."/>
        </authorList>
    </citation>
    <scope>NUCLEOTIDE SEQUENCE [LARGE SCALE GENOMIC DNA]</scope>
    <source>
        <strain evidence="1 2">DSM 16841</strain>
    </source>
</reference>
<evidence type="ECO:0000313" key="2">
    <source>
        <dbReference type="Proteomes" id="UP000003561"/>
    </source>
</evidence>
<dbReference type="eggNOG" id="COG0443">
    <property type="taxonomic scope" value="Bacteria"/>
</dbReference>
<dbReference type="Proteomes" id="UP000003561">
    <property type="component" value="Unassembled WGS sequence"/>
</dbReference>
<reference evidence="1 2" key="2">
    <citation type="submission" date="2009-03" db="EMBL/GenBank/DDBJ databases">
        <title>Draft genome sequence of Roseburia inulinivorans (DSM 16841).</title>
        <authorList>
            <person name="Sudarsanam P."/>
            <person name="Ley R."/>
            <person name="Guruge J."/>
            <person name="Turnbaugh P.J."/>
            <person name="Mahowald M."/>
            <person name="Liep D."/>
            <person name="Gordon J."/>
        </authorList>
    </citation>
    <scope>NUCLEOTIDE SEQUENCE [LARGE SCALE GENOMIC DNA]</scope>
    <source>
        <strain evidence="1 2">DSM 16841</strain>
    </source>
</reference>
<dbReference type="AlphaFoldDB" id="C0FWI8"/>
<accession>C0FWI8</accession>
<name>C0FWI8_9FIRM</name>
<dbReference type="SUPFAM" id="SSF53067">
    <property type="entry name" value="Actin-like ATPase domain"/>
    <property type="match status" value="2"/>
</dbReference>